<proteinExistence type="predicted"/>
<dbReference type="PANTHER" id="PTHR48027">
    <property type="entry name" value="HETEROGENEOUS NUCLEAR RIBONUCLEOPROTEIN 87F-RELATED"/>
    <property type="match status" value="1"/>
</dbReference>
<evidence type="ECO:0000256" key="1">
    <source>
        <dbReference type="ARBA" id="ARBA00022884"/>
    </source>
</evidence>
<dbReference type="CDD" id="cd21608">
    <property type="entry name" value="RRM2_NsCP33_like"/>
    <property type="match status" value="1"/>
</dbReference>
<evidence type="ECO:0000313" key="5">
    <source>
        <dbReference type="EMBL" id="KAA8524737.1"/>
    </source>
</evidence>
<dbReference type="GO" id="GO:0003723">
    <property type="term" value="F:RNA binding"/>
    <property type="evidence" value="ECO:0007669"/>
    <property type="project" value="UniProtKB-UniRule"/>
</dbReference>
<dbReference type="SMART" id="SM00360">
    <property type="entry name" value="RRM"/>
    <property type="match status" value="1"/>
</dbReference>
<organism evidence="5 6">
    <name type="scientific">Nyssa sinensis</name>
    <dbReference type="NCBI Taxonomy" id="561372"/>
    <lineage>
        <taxon>Eukaryota</taxon>
        <taxon>Viridiplantae</taxon>
        <taxon>Streptophyta</taxon>
        <taxon>Embryophyta</taxon>
        <taxon>Tracheophyta</taxon>
        <taxon>Spermatophyta</taxon>
        <taxon>Magnoliopsida</taxon>
        <taxon>eudicotyledons</taxon>
        <taxon>Gunneridae</taxon>
        <taxon>Pentapetalae</taxon>
        <taxon>asterids</taxon>
        <taxon>Cornales</taxon>
        <taxon>Nyssaceae</taxon>
        <taxon>Nyssa</taxon>
    </lineage>
</organism>
<dbReference type="SUPFAM" id="SSF54928">
    <property type="entry name" value="RNA-binding domain, RBD"/>
    <property type="match status" value="1"/>
</dbReference>
<keyword evidence="3" id="KW-0812">Transmembrane</keyword>
<protein>
    <recommendedName>
        <fullName evidence="4">RRM domain-containing protein</fullName>
    </recommendedName>
</protein>
<sequence length="167" mass="18837">MKNISVYLARRLLSVHNPTSNWRCYCWTPSSSTPPNNKLFVAGSLCLYIYTYMYLCACFGLLTRHCFFCVEGLSWSVDEKSLKDAFSAFGEVNEVRIMYDKETGRSRGFGFVYFSKEGEANCAKDAMDGKAFLGRPLRISFALEKVRGAPAVVPRLSNIGDATNRYN</sequence>
<dbReference type="Pfam" id="PF00076">
    <property type="entry name" value="RRM_1"/>
    <property type="match status" value="1"/>
</dbReference>
<dbReference type="Proteomes" id="UP000325577">
    <property type="component" value="Linkage Group LG4"/>
</dbReference>
<evidence type="ECO:0000259" key="4">
    <source>
        <dbReference type="PROSITE" id="PS50102"/>
    </source>
</evidence>
<dbReference type="PROSITE" id="PS50102">
    <property type="entry name" value="RRM"/>
    <property type="match status" value="1"/>
</dbReference>
<keyword evidence="3" id="KW-0472">Membrane</keyword>
<dbReference type="InterPro" id="IPR052462">
    <property type="entry name" value="SLIRP/GR-RBP-like"/>
</dbReference>
<evidence type="ECO:0000256" key="3">
    <source>
        <dbReference type="SAM" id="Phobius"/>
    </source>
</evidence>
<dbReference type="InterPro" id="IPR035979">
    <property type="entry name" value="RBD_domain_sf"/>
</dbReference>
<evidence type="ECO:0000313" key="6">
    <source>
        <dbReference type="Proteomes" id="UP000325577"/>
    </source>
</evidence>
<dbReference type="InterPro" id="IPR012677">
    <property type="entry name" value="Nucleotide-bd_a/b_plait_sf"/>
</dbReference>
<accession>A0A5J5A5X1</accession>
<keyword evidence="6" id="KW-1185">Reference proteome</keyword>
<keyword evidence="3" id="KW-1133">Transmembrane helix</keyword>
<reference evidence="5 6" key="1">
    <citation type="submission" date="2019-09" db="EMBL/GenBank/DDBJ databases">
        <title>A chromosome-level genome assembly of the Chinese tupelo Nyssa sinensis.</title>
        <authorList>
            <person name="Yang X."/>
            <person name="Kang M."/>
            <person name="Yang Y."/>
            <person name="Xiong H."/>
            <person name="Wang M."/>
            <person name="Zhang Z."/>
            <person name="Wang Z."/>
            <person name="Wu H."/>
            <person name="Ma T."/>
            <person name="Liu J."/>
            <person name="Xi Z."/>
        </authorList>
    </citation>
    <scope>NUCLEOTIDE SEQUENCE [LARGE SCALE GENOMIC DNA]</scope>
    <source>
        <strain evidence="5">J267</strain>
        <tissue evidence="5">Leaf</tissue>
    </source>
</reference>
<dbReference type="OrthoDB" id="439808at2759"/>
<dbReference type="InterPro" id="IPR048289">
    <property type="entry name" value="RRM2_NsCP33-like"/>
</dbReference>
<dbReference type="Gene3D" id="3.30.70.330">
    <property type="match status" value="1"/>
</dbReference>
<evidence type="ECO:0000256" key="2">
    <source>
        <dbReference type="PROSITE-ProRule" id="PRU00176"/>
    </source>
</evidence>
<dbReference type="AlphaFoldDB" id="A0A5J5A5X1"/>
<feature type="transmembrane region" description="Helical" evidence="3">
    <location>
        <begin position="39"/>
        <end position="62"/>
    </location>
</feature>
<name>A0A5J5A5X1_9ASTE</name>
<gene>
    <name evidence="5" type="ORF">F0562_011160</name>
</gene>
<dbReference type="EMBL" id="CM018047">
    <property type="protein sequence ID" value="KAA8524737.1"/>
    <property type="molecule type" value="Genomic_DNA"/>
</dbReference>
<keyword evidence="1 2" id="KW-0694">RNA-binding</keyword>
<dbReference type="InterPro" id="IPR000504">
    <property type="entry name" value="RRM_dom"/>
</dbReference>
<feature type="domain" description="RRM" evidence="4">
    <location>
        <begin position="66"/>
        <end position="144"/>
    </location>
</feature>